<keyword evidence="11 16" id="KW-0472">Membrane</keyword>
<keyword evidence="20" id="KW-1185">Reference proteome</keyword>
<dbReference type="InterPro" id="IPR045274">
    <property type="entry name" value="WAK-like"/>
</dbReference>
<comment type="catalytic activity">
    <reaction evidence="14">
        <text>L-seryl-[protein] + ATP = O-phospho-L-seryl-[protein] + ADP + H(+)</text>
        <dbReference type="Rhea" id="RHEA:17989"/>
        <dbReference type="Rhea" id="RHEA-COMP:9863"/>
        <dbReference type="Rhea" id="RHEA-COMP:11604"/>
        <dbReference type="ChEBI" id="CHEBI:15378"/>
        <dbReference type="ChEBI" id="CHEBI:29999"/>
        <dbReference type="ChEBI" id="CHEBI:30616"/>
        <dbReference type="ChEBI" id="CHEBI:83421"/>
        <dbReference type="ChEBI" id="CHEBI:456216"/>
    </reaction>
</comment>
<dbReference type="InterPro" id="IPR013695">
    <property type="entry name" value="WAK"/>
</dbReference>
<dbReference type="InterPro" id="IPR001245">
    <property type="entry name" value="Ser-Thr/Tyr_kinase_cat_dom"/>
</dbReference>
<evidence type="ECO:0000256" key="9">
    <source>
        <dbReference type="ARBA" id="ARBA00022840"/>
    </source>
</evidence>
<dbReference type="Gene3D" id="2.10.25.10">
    <property type="entry name" value="Laminin"/>
    <property type="match status" value="1"/>
</dbReference>
<evidence type="ECO:0000256" key="10">
    <source>
        <dbReference type="ARBA" id="ARBA00022989"/>
    </source>
</evidence>
<evidence type="ECO:0000313" key="20">
    <source>
        <dbReference type="Proteomes" id="UP001396334"/>
    </source>
</evidence>
<dbReference type="InterPro" id="IPR018097">
    <property type="entry name" value="EGF_Ca-bd_CS"/>
</dbReference>
<evidence type="ECO:0000256" key="4">
    <source>
        <dbReference type="ARBA" id="ARBA00022679"/>
    </source>
</evidence>
<dbReference type="SMART" id="SM00220">
    <property type="entry name" value="S_TKc"/>
    <property type="match status" value="1"/>
</dbReference>
<dbReference type="Proteomes" id="UP001396334">
    <property type="component" value="Unassembled WGS sequence"/>
</dbReference>
<evidence type="ECO:0000256" key="3">
    <source>
        <dbReference type="ARBA" id="ARBA00022553"/>
    </source>
</evidence>
<feature type="signal peptide" evidence="17">
    <location>
        <begin position="1"/>
        <end position="24"/>
    </location>
</feature>
<keyword evidence="5 16" id="KW-0812">Transmembrane</keyword>
<dbReference type="InterPro" id="IPR000719">
    <property type="entry name" value="Prot_kinase_dom"/>
</dbReference>
<keyword evidence="9" id="KW-0067">ATP-binding</keyword>
<keyword evidence="2" id="KW-0723">Serine/threonine-protein kinase</keyword>
<dbReference type="InterPro" id="IPR011009">
    <property type="entry name" value="Kinase-like_dom_sf"/>
</dbReference>
<evidence type="ECO:0000256" key="5">
    <source>
        <dbReference type="ARBA" id="ARBA00022692"/>
    </source>
</evidence>
<comment type="catalytic activity">
    <reaction evidence="15">
        <text>L-threonyl-[protein] + ATP = O-phospho-L-threonyl-[protein] + ADP + H(+)</text>
        <dbReference type="Rhea" id="RHEA:46608"/>
        <dbReference type="Rhea" id="RHEA-COMP:11060"/>
        <dbReference type="Rhea" id="RHEA-COMP:11605"/>
        <dbReference type="ChEBI" id="CHEBI:15378"/>
        <dbReference type="ChEBI" id="CHEBI:30013"/>
        <dbReference type="ChEBI" id="CHEBI:30616"/>
        <dbReference type="ChEBI" id="CHEBI:61977"/>
        <dbReference type="ChEBI" id="CHEBI:456216"/>
    </reaction>
</comment>
<evidence type="ECO:0000256" key="8">
    <source>
        <dbReference type="ARBA" id="ARBA00022777"/>
    </source>
</evidence>
<evidence type="ECO:0000256" key="2">
    <source>
        <dbReference type="ARBA" id="ARBA00022527"/>
    </source>
</evidence>
<dbReference type="Pfam" id="PF08488">
    <property type="entry name" value="WAK"/>
    <property type="match status" value="1"/>
</dbReference>
<evidence type="ECO:0000256" key="7">
    <source>
        <dbReference type="ARBA" id="ARBA00022741"/>
    </source>
</evidence>
<gene>
    <name evidence="19" type="ORF">V6N11_077282</name>
</gene>
<dbReference type="Gene3D" id="3.30.200.20">
    <property type="entry name" value="Phosphorylase Kinase, domain 1"/>
    <property type="match status" value="1"/>
</dbReference>
<dbReference type="CDD" id="cd00054">
    <property type="entry name" value="EGF_CA"/>
    <property type="match status" value="1"/>
</dbReference>
<dbReference type="SUPFAM" id="SSF56112">
    <property type="entry name" value="Protein kinase-like (PK-like)"/>
    <property type="match status" value="1"/>
</dbReference>
<keyword evidence="13" id="KW-0325">Glycoprotein</keyword>
<evidence type="ECO:0000256" key="1">
    <source>
        <dbReference type="ARBA" id="ARBA00004479"/>
    </source>
</evidence>
<dbReference type="InterPro" id="IPR008271">
    <property type="entry name" value="Ser/Thr_kinase_AS"/>
</dbReference>
<evidence type="ECO:0000313" key="19">
    <source>
        <dbReference type="EMBL" id="KAK9035235.1"/>
    </source>
</evidence>
<organism evidence="19 20">
    <name type="scientific">Hibiscus sabdariffa</name>
    <name type="common">roselle</name>
    <dbReference type="NCBI Taxonomy" id="183260"/>
    <lineage>
        <taxon>Eukaryota</taxon>
        <taxon>Viridiplantae</taxon>
        <taxon>Streptophyta</taxon>
        <taxon>Embryophyta</taxon>
        <taxon>Tracheophyta</taxon>
        <taxon>Spermatophyta</taxon>
        <taxon>Magnoliopsida</taxon>
        <taxon>eudicotyledons</taxon>
        <taxon>Gunneridae</taxon>
        <taxon>Pentapetalae</taxon>
        <taxon>rosids</taxon>
        <taxon>malvids</taxon>
        <taxon>Malvales</taxon>
        <taxon>Malvaceae</taxon>
        <taxon>Malvoideae</taxon>
        <taxon>Hibiscus</taxon>
    </lineage>
</organism>
<name>A0ABR2TCL2_9ROSI</name>
<feature type="transmembrane region" description="Helical" evidence="16">
    <location>
        <begin position="312"/>
        <end position="335"/>
    </location>
</feature>
<proteinExistence type="predicted"/>
<keyword evidence="6 17" id="KW-0732">Signal</keyword>
<dbReference type="PANTHER" id="PTHR27005:SF280">
    <property type="entry name" value="WALL-ASSOCIATED RECEPTOR KINASE-LIKE 8"/>
    <property type="match status" value="1"/>
</dbReference>
<keyword evidence="12" id="KW-1015">Disulfide bond</keyword>
<evidence type="ECO:0000256" key="13">
    <source>
        <dbReference type="ARBA" id="ARBA00023180"/>
    </source>
</evidence>
<evidence type="ECO:0000259" key="18">
    <source>
        <dbReference type="PROSITE" id="PS50011"/>
    </source>
</evidence>
<dbReference type="CDD" id="cd14066">
    <property type="entry name" value="STKc_IRAK"/>
    <property type="match status" value="1"/>
</dbReference>
<dbReference type="InterPro" id="IPR025287">
    <property type="entry name" value="WAK_GUB"/>
</dbReference>
<protein>
    <recommendedName>
        <fullName evidence="18">Protein kinase domain-containing protein</fullName>
    </recommendedName>
</protein>
<comment type="caution">
    <text evidence="19">The sequence shown here is derived from an EMBL/GenBank/DDBJ whole genome shotgun (WGS) entry which is preliminary data.</text>
</comment>
<dbReference type="PANTHER" id="PTHR27005">
    <property type="entry name" value="WALL-ASSOCIATED RECEPTOR KINASE-LIKE 21"/>
    <property type="match status" value="1"/>
</dbReference>
<dbReference type="PROSITE" id="PS00108">
    <property type="entry name" value="PROTEIN_KINASE_ST"/>
    <property type="match status" value="1"/>
</dbReference>
<dbReference type="Pfam" id="PF07714">
    <property type="entry name" value="PK_Tyr_Ser-Thr"/>
    <property type="match status" value="1"/>
</dbReference>
<evidence type="ECO:0000256" key="12">
    <source>
        <dbReference type="ARBA" id="ARBA00023157"/>
    </source>
</evidence>
<comment type="subcellular location">
    <subcellularLocation>
        <location evidence="1">Membrane</location>
        <topology evidence="1">Single-pass type I membrane protein</topology>
    </subcellularLocation>
</comment>
<evidence type="ECO:0000256" key="14">
    <source>
        <dbReference type="ARBA" id="ARBA00047558"/>
    </source>
</evidence>
<evidence type="ECO:0000256" key="16">
    <source>
        <dbReference type="SAM" id="Phobius"/>
    </source>
</evidence>
<evidence type="ECO:0000256" key="6">
    <source>
        <dbReference type="ARBA" id="ARBA00022729"/>
    </source>
</evidence>
<feature type="chain" id="PRO_5046971852" description="Protein kinase domain-containing protein" evidence="17">
    <location>
        <begin position="25"/>
        <end position="714"/>
    </location>
</feature>
<dbReference type="SMART" id="SM00179">
    <property type="entry name" value="EGF_CA"/>
    <property type="match status" value="1"/>
</dbReference>
<evidence type="ECO:0000256" key="15">
    <source>
        <dbReference type="ARBA" id="ARBA00047951"/>
    </source>
</evidence>
<dbReference type="Gene3D" id="1.10.510.10">
    <property type="entry name" value="Transferase(Phosphotransferase) domain 1"/>
    <property type="match status" value="1"/>
</dbReference>
<dbReference type="EMBL" id="JBBPBN010000006">
    <property type="protein sequence ID" value="KAK9035235.1"/>
    <property type="molecule type" value="Genomic_DNA"/>
</dbReference>
<dbReference type="Pfam" id="PF13947">
    <property type="entry name" value="GUB_WAK_bind"/>
    <property type="match status" value="1"/>
</dbReference>
<dbReference type="PROSITE" id="PS50011">
    <property type="entry name" value="PROTEIN_KINASE_DOM"/>
    <property type="match status" value="1"/>
</dbReference>
<keyword evidence="7" id="KW-0547">Nucleotide-binding</keyword>
<keyword evidence="3" id="KW-0597">Phosphoprotein</keyword>
<evidence type="ECO:0000256" key="17">
    <source>
        <dbReference type="SAM" id="SignalP"/>
    </source>
</evidence>
<dbReference type="PROSITE" id="PS01187">
    <property type="entry name" value="EGF_CA"/>
    <property type="match status" value="1"/>
</dbReference>
<keyword evidence="10 16" id="KW-1133">Transmembrane helix</keyword>
<keyword evidence="8" id="KW-0418">Kinase</keyword>
<keyword evidence="4" id="KW-0808">Transferase</keyword>
<dbReference type="InterPro" id="IPR001881">
    <property type="entry name" value="EGF-like_Ca-bd_dom"/>
</dbReference>
<reference evidence="19 20" key="1">
    <citation type="journal article" date="2024" name="G3 (Bethesda)">
        <title>Genome assembly of Hibiscus sabdariffa L. provides insights into metabolisms of medicinal natural products.</title>
        <authorList>
            <person name="Kim T."/>
        </authorList>
    </citation>
    <scope>NUCLEOTIDE SEQUENCE [LARGE SCALE GENOMIC DNA]</scope>
    <source>
        <strain evidence="19">TK-2024</strain>
        <tissue evidence="19">Old leaves</tissue>
    </source>
</reference>
<evidence type="ECO:0000256" key="11">
    <source>
        <dbReference type="ARBA" id="ARBA00023136"/>
    </source>
</evidence>
<feature type="domain" description="Protein kinase" evidence="18">
    <location>
        <begin position="388"/>
        <end position="662"/>
    </location>
</feature>
<sequence length="714" mass="79624">MAFRFASTFTFLLLLTTYVSLASAANSTAIPRAKLGCKDSCGDAIVPYPFGIGPNCSLDSWFEVTCSEASTPPTILLKRINMEVLTFSNDPNGYLDLRIKSPVISMNCSGRGTDNNQTVDLRGSPFFYSASSNKFIAAGCKNRALMAGIEPRIVGCHSDCIDGDTLFSTSNPNKTCNGTPCCETVIPSALDILHVTFDGESEGCKLALVADEQWLYSNLTNRSDLQTMEYVPASVDWSVPFDFEFSRESRCYIVGNTSLRCRCEFGYQGNPYLSDGCIDINECLDESYQKICGQDTCVNIPGSYRCEGSKTWTIALGLGVGFGVLCLLIVGWLLYKFLKRRRKAKLKRNFFKRNGGLLLQQQVHSREGSLEKTKIFTSKELDKATDNFNNNRVLGQGGQGTVFKGMLADGRIVAVKKSKAMAAEKVDEFINEVVILSQINHRNVVKLLGCCLETEVPLLVYEFISNGTLFQYLHDRSEEFQLSWETRLRIAREVAEALSYLHFSASIPIYHRDIKSTNILLDEKFKAKVSDFGTSRSISIDQTHLTTHVQGTFGYLDPEYFQSSQFTGKSDVYSFGVVLVELLTGEKPISQEMAQGGRSLATHFIDSMEENRVLEIVDGRIVKQAKAEEVMMVAKLAYRCLNLSGKKRPTMKEVAMQLEQILPLPNSNIDHHHNQKEMHYLKSDLPFPWDSVSSSTDSSFFSRNTGSLENEPLV</sequence>
<accession>A0ABR2TCL2</accession>